<dbReference type="RefSeq" id="WP_284243635.1">
    <property type="nucleotide sequence ID" value="NZ_BSST01000001.1"/>
</dbReference>
<keyword evidence="2" id="KW-1185">Reference proteome</keyword>
<evidence type="ECO:0000313" key="1">
    <source>
        <dbReference type="EMBL" id="GLX77742.1"/>
    </source>
</evidence>
<evidence type="ECO:0000313" key="2">
    <source>
        <dbReference type="Proteomes" id="UP001157186"/>
    </source>
</evidence>
<organism evidence="1 2">
    <name type="scientific">Thalassotalea insulae</name>
    <dbReference type="NCBI Taxonomy" id="2056778"/>
    <lineage>
        <taxon>Bacteria</taxon>
        <taxon>Pseudomonadati</taxon>
        <taxon>Pseudomonadota</taxon>
        <taxon>Gammaproteobacteria</taxon>
        <taxon>Alteromonadales</taxon>
        <taxon>Colwelliaceae</taxon>
        <taxon>Thalassotalea</taxon>
    </lineage>
</organism>
<comment type="caution">
    <text evidence="1">The sequence shown here is derived from an EMBL/GenBank/DDBJ whole genome shotgun (WGS) entry which is preliminary data.</text>
</comment>
<dbReference type="InterPro" id="IPR027056">
    <property type="entry name" value="Gluconate_2DH_su3"/>
</dbReference>
<dbReference type="Proteomes" id="UP001157186">
    <property type="component" value="Unassembled WGS sequence"/>
</dbReference>
<protein>
    <recommendedName>
        <fullName evidence="3">Gluconate 2-dehydrogenase subunit 3 family protein</fullName>
    </recommendedName>
</protein>
<evidence type="ECO:0008006" key="3">
    <source>
        <dbReference type="Google" id="ProtNLM"/>
    </source>
</evidence>
<sequence>MNFNEQQFKVIRVLQDGIIPPSNDAPAASDLPVAEIFASIAASWDSDTFNKTATALDIINGISLSFYNQNIWDLSADNLQTLTNVIAENEDLRPFWVPFRILTTLNYYGLPAAYQAIGLPGPTIDQGGLTPEGYPV</sequence>
<dbReference type="EMBL" id="BSST01000001">
    <property type="protein sequence ID" value="GLX77742.1"/>
    <property type="molecule type" value="Genomic_DNA"/>
</dbReference>
<gene>
    <name evidence="1" type="ORF">tinsulaeT_10820</name>
</gene>
<proteinExistence type="predicted"/>
<name>A0ABQ6GP80_9GAMM</name>
<accession>A0ABQ6GP80</accession>
<dbReference type="Pfam" id="PF13618">
    <property type="entry name" value="Gluconate_2-dh3"/>
    <property type="match status" value="1"/>
</dbReference>
<reference evidence="1 2" key="1">
    <citation type="submission" date="2023-03" db="EMBL/GenBank/DDBJ databases">
        <title>Draft genome sequence of Thalassotalea insulae KCTC 62186T.</title>
        <authorList>
            <person name="Sawabe T."/>
        </authorList>
    </citation>
    <scope>NUCLEOTIDE SEQUENCE [LARGE SCALE GENOMIC DNA]</scope>
    <source>
        <strain evidence="1 2">KCTC 62186</strain>
    </source>
</reference>